<dbReference type="FunFam" id="3.40.50.2020:FF:000025">
    <property type="entry name" value="Uridine monophosphate synthetase"/>
    <property type="match status" value="1"/>
</dbReference>
<dbReference type="InterPro" id="IPR013785">
    <property type="entry name" value="Aldolase_TIM"/>
</dbReference>
<evidence type="ECO:0000256" key="15">
    <source>
        <dbReference type="PIRSR" id="PIRSR614732-2"/>
    </source>
</evidence>
<dbReference type="NCBIfam" id="TIGR00336">
    <property type="entry name" value="pyrE"/>
    <property type="match status" value="1"/>
</dbReference>
<dbReference type="GO" id="GO:0004590">
    <property type="term" value="F:orotidine-5'-phosphate decarboxylase activity"/>
    <property type="evidence" value="ECO:0007669"/>
    <property type="project" value="UniProtKB-EC"/>
</dbReference>
<feature type="binding site" evidence="15">
    <location>
        <position position="454"/>
    </location>
    <ligand>
        <name>substrate</name>
    </ligand>
</feature>
<keyword evidence="11" id="KW-0665">Pyrimidine biosynthesis</keyword>
<evidence type="ECO:0000313" key="17">
    <source>
        <dbReference type="EMBL" id="RNA19075.1"/>
    </source>
</evidence>
<dbReference type="OrthoDB" id="10263753at2759"/>
<dbReference type="STRING" id="10195.A0A3M7R762"/>
<dbReference type="SUPFAM" id="SSF51366">
    <property type="entry name" value="Ribulose-phoshate binding barrel"/>
    <property type="match status" value="1"/>
</dbReference>
<evidence type="ECO:0000256" key="9">
    <source>
        <dbReference type="ARBA" id="ARBA00022679"/>
    </source>
</evidence>
<evidence type="ECO:0000256" key="8">
    <source>
        <dbReference type="ARBA" id="ARBA00022676"/>
    </source>
</evidence>
<keyword evidence="10" id="KW-0210">Decarboxylase</keyword>
<protein>
    <recommendedName>
        <fullName evidence="7">Uridine 5'-monophosphate synthase</fullName>
        <ecNumber evidence="5">2.4.2.10</ecNumber>
        <ecNumber evidence="6">4.1.1.23</ecNumber>
    </recommendedName>
</protein>
<accession>A0A3M7R762</accession>
<dbReference type="GO" id="GO:0006207">
    <property type="term" value="P:'de novo' pyrimidine nucleobase biosynthetic process"/>
    <property type="evidence" value="ECO:0007669"/>
    <property type="project" value="InterPro"/>
</dbReference>
<dbReference type="Gene3D" id="3.20.20.70">
    <property type="entry name" value="Aldolase class I"/>
    <property type="match status" value="1"/>
</dbReference>
<comment type="caution">
    <text evidence="17">The sequence shown here is derived from an EMBL/GenBank/DDBJ whole genome shotgun (WGS) entry which is preliminary data.</text>
</comment>
<keyword evidence="9 17" id="KW-0808">Transferase</keyword>
<evidence type="ECO:0000256" key="5">
    <source>
        <dbReference type="ARBA" id="ARBA00011971"/>
    </source>
</evidence>
<feature type="binding site" evidence="15">
    <location>
        <position position="372"/>
    </location>
    <ligand>
        <name>substrate</name>
    </ligand>
</feature>
<keyword evidence="8 17" id="KW-0328">Glycosyltransferase</keyword>
<sequence length="489" mass="55008">MITFLEKKKTKKMEIDELIEELFDIGCVKFGEFTLKSGLKSPVYFDLRLLVSYPKLLSLASRIFSKKISDSDIDFDLVCGVPYGAISLATAISLQINKPMIFKRKDAKSHGTKNLIEGIYKTSDRCLIIDDVITSGISVLETLDGLKEAGIRVSDALVLLDREQGGLENVAKHNVKIHSVFKTSDVLNILLKKNKIDHDMFQRTQDFLKENKNVPATFKQTMEYSFEERGELAKNPIAKKCFQIMALKQSNLCFSADVESFDQLLKLADEIGPHICILKTHVDILKDFSMDKMQSLVDLSIKHNFLIFEDRKFADIGNTVKFQYGGGLYCISKWSNFINAHSIAGSGCIQGLKEVAHQCGEPKGCILIAQLSSKKNLIDKNYTQQTVHLAEENSDFVFGFICQKKLTDNPAFIHITPGIQFNQNSEMKDGLGQQYTTPEMAVLENKCDVIVVGRGILNSDDPASTALKYKLNAYESYIKRLTSRNFIEK</sequence>
<dbReference type="Proteomes" id="UP000276133">
    <property type="component" value="Unassembled WGS sequence"/>
</dbReference>
<proteinExistence type="inferred from homology"/>
<dbReference type="SMART" id="SM00934">
    <property type="entry name" value="OMPdecase"/>
    <property type="match status" value="1"/>
</dbReference>
<keyword evidence="18" id="KW-1185">Reference proteome</keyword>
<feature type="active site" description="For OMPdecase activity" evidence="14">
    <location>
        <position position="315"/>
    </location>
</feature>
<evidence type="ECO:0000259" key="16">
    <source>
        <dbReference type="SMART" id="SM00934"/>
    </source>
</evidence>
<feature type="domain" description="Orotidine 5'-phosphate decarboxylase" evidence="16">
    <location>
        <begin position="251"/>
        <end position="469"/>
    </location>
</feature>
<evidence type="ECO:0000256" key="10">
    <source>
        <dbReference type="ARBA" id="ARBA00022793"/>
    </source>
</evidence>
<dbReference type="SUPFAM" id="SSF53271">
    <property type="entry name" value="PRTase-like"/>
    <property type="match status" value="1"/>
</dbReference>
<dbReference type="UniPathway" id="UPA00070">
    <property type="reaction ID" value="UER00119"/>
</dbReference>
<gene>
    <name evidence="17" type="ORF">BpHYR1_024078</name>
</gene>
<keyword evidence="12 17" id="KW-0456">Lyase</keyword>
<dbReference type="AlphaFoldDB" id="A0A3M7R762"/>
<dbReference type="Pfam" id="PF00156">
    <property type="entry name" value="Pribosyltran"/>
    <property type="match status" value="1"/>
</dbReference>
<evidence type="ECO:0000256" key="6">
    <source>
        <dbReference type="ARBA" id="ARBA00012321"/>
    </source>
</evidence>
<evidence type="ECO:0000256" key="3">
    <source>
        <dbReference type="ARBA" id="ARBA00006221"/>
    </source>
</evidence>
<dbReference type="PANTHER" id="PTHR19278:SF9">
    <property type="entry name" value="URIDINE 5'-MONOPHOSPHATE SYNTHASE"/>
    <property type="match status" value="1"/>
</dbReference>
<feature type="binding site" evidence="15">
    <location>
        <position position="453"/>
    </location>
    <ligand>
        <name>substrate</name>
    </ligand>
</feature>
<dbReference type="InterPro" id="IPR018089">
    <property type="entry name" value="OMPdecase_AS"/>
</dbReference>
<evidence type="ECO:0000256" key="7">
    <source>
        <dbReference type="ARBA" id="ARBA00015047"/>
    </source>
</evidence>
<dbReference type="FunFam" id="3.20.20.70:FF:000114">
    <property type="entry name" value="Decarboxylase,orotidine phosphate"/>
    <property type="match status" value="1"/>
</dbReference>
<organism evidence="17 18">
    <name type="scientific">Brachionus plicatilis</name>
    <name type="common">Marine rotifer</name>
    <name type="synonym">Brachionus muelleri</name>
    <dbReference type="NCBI Taxonomy" id="10195"/>
    <lineage>
        <taxon>Eukaryota</taxon>
        <taxon>Metazoa</taxon>
        <taxon>Spiralia</taxon>
        <taxon>Gnathifera</taxon>
        <taxon>Rotifera</taxon>
        <taxon>Eurotatoria</taxon>
        <taxon>Monogononta</taxon>
        <taxon>Pseudotrocha</taxon>
        <taxon>Ploima</taxon>
        <taxon>Brachionidae</taxon>
        <taxon>Brachionus</taxon>
    </lineage>
</organism>
<dbReference type="InterPro" id="IPR001754">
    <property type="entry name" value="OMPdeCOase_dom"/>
</dbReference>
<evidence type="ECO:0000256" key="2">
    <source>
        <dbReference type="ARBA" id="ARBA00004889"/>
    </source>
</evidence>
<dbReference type="NCBIfam" id="TIGR01740">
    <property type="entry name" value="pyrF"/>
    <property type="match status" value="1"/>
</dbReference>
<dbReference type="HAMAP" id="MF_01208">
    <property type="entry name" value="PyrE"/>
    <property type="match status" value="1"/>
</dbReference>
<comment type="similarity">
    <text evidence="3">In the N-terminal section; belongs to the purine/pyrimidine phosphoribosyltransferase family.</text>
</comment>
<keyword evidence="13" id="KW-0511">Multifunctional enzyme</keyword>
<feature type="binding site" evidence="15">
    <location>
        <position position="257"/>
    </location>
    <ligand>
        <name>substrate</name>
    </ligand>
</feature>
<feature type="binding site" evidence="15">
    <location>
        <position position="279"/>
    </location>
    <ligand>
        <name>substrate</name>
    </ligand>
</feature>
<evidence type="ECO:0000256" key="14">
    <source>
        <dbReference type="PIRSR" id="PIRSR614732-1"/>
    </source>
</evidence>
<dbReference type="CDD" id="cd04725">
    <property type="entry name" value="OMP_decarboxylase_like"/>
    <property type="match status" value="1"/>
</dbReference>
<evidence type="ECO:0000256" key="13">
    <source>
        <dbReference type="ARBA" id="ARBA00023268"/>
    </source>
</evidence>
<dbReference type="PROSITE" id="PS00156">
    <property type="entry name" value="OMPDECASE"/>
    <property type="match status" value="1"/>
</dbReference>
<dbReference type="InterPro" id="IPR011060">
    <property type="entry name" value="RibuloseP-bd_barrel"/>
</dbReference>
<dbReference type="Gene3D" id="3.40.50.2020">
    <property type="match status" value="1"/>
</dbReference>
<evidence type="ECO:0000256" key="12">
    <source>
        <dbReference type="ARBA" id="ARBA00023239"/>
    </source>
</evidence>
<dbReference type="InterPro" id="IPR014732">
    <property type="entry name" value="OMPdecase"/>
</dbReference>
<feature type="binding site" evidence="15">
    <location>
        <position position="433"/>
    </location>
    <ligand>
        <name>substrate</name>
    </ligand>
</feature>
<dbReference type="GO" id="GO:0044205">
    <property type="term" value="P:'de novo' UMP biosynthetic process"/>
    <property type="evidence" value="ECO:0007669"/>
    <property type="project" value="UniProtKB-UniPathway"/>
</dbReference>
<name>A0A3M7R762_BRAPC</name>
<dbReference type="InterPro" id="IPR000836">
    <property type="entry name" value="PRTase_dom"/>
</dbReference>
<comment type="pathway">
    <text evidence="1">Pyrimidine metabolism; UMP biosynthesis via de novo pathway; UMP from orotate: step 2/2.</text>
</comment>
<evidence type="ECO:0000313" key="18">
    <source>
        <dbReference type="Proteomes" id="UP000276133"/>
    </source>
</evidence>
<dbReference type="InterPro" id="IPR023031">
    <property type="entry name" value="OPRT"/>
</dbReference>
<comment type="pathway">
    <text evidence="2">Pyrimidine metabolism; UMP biosynthesis via de novo pathway; UMP from orotate: step 1/2.</text>
</comment>
<dbReference type="PANTHER" id="PTHR19278">
    <property type="entry name" value="OROTATE PHOSPHORIBOSYLTRANSFERASE"/>
    <property type="match status" value="1"/>
</dbReference>
<comment type="similarity">
    <text evidence="4">In the C-terminal section; belongs to the OMP decarboxylase family.</text>
</comment>
<evidence type="ECO:0000256" key="11">
    <source>
        <dbReference type="ARBA" id="ARBA00022975"/>
    </source>
</evidence>
<dbReference type="EC" id="4.1.1.23" evidence="6"/>
<feature type="active site" description="For OMPdecase activity" evidence="14">
    <location>
        <position position="310"/>
    </location>
</feature>
<feature type="active site" description="For OMPdecase activity" evidence="14">
    <location>
        <position position="312"/>
    </location>
</feature>
<dbReference type="CDD" id="cd06223">
    <property type="entry name" value="PRTases_typeI"/>
    <property type="match status" value="1"/>
</dbReference>
<dbReference type="InterPro" id="IPR029057">
    <property type="entry name" value="PRTase-like"/>
</dbReference>
<dbReference type="EMBL" id="REGN01004106">
    <property type="protein sequence ID" value="RNA19075.1"/>
    <property type="molecule type" value="Genomic_DNA"/>
</dbReference>
<dbReference type="Pfam" id="PF00215">
    <property type="entry name" value="OMPdecase"/>
    <property type="match status" value="1"/>
</dbReference>
<dbReference type="InterPro" id="IPR004467">
    <property type="entry name" value="Or_phspho_trans_dom"/>
</dbReference>
<dbReference type="GO" id="GO:0004588">
    <property type="term" value="F:orotate phosphoribosyltransferase activity"/>
    <property type="evidence" value="ECO:0007669"/>
    <property type="project" value="UniProtKB-EC"/>
</dbReference>
<reference evidence="17 18" key="1">
    <citation type="journal article" date="2018" name="Sci. Rep.">
        <title>Genomic signatures of local adaptation to the degree of environmental predictability in rotifers.</title>
        <authorList>
            <person name="Franch-Gras L."/>
            <person name="Hahn C."/>
            <person name="Garcia-Roger E.M."/>
            <person name="Carmona M.J."/>
            <person name="Serra M."/>
            <person name="Gomez A."/>
        </authorList>
    </citation>
    <scope>NUCLEOTIDE SEQUENCE [LARGE SCALE GENOMIC DNA]</scope>
    <source>
        <strain evidence="17">HYR1</strain>
    </source>
</reference>
<evidence type="ECO:0000256" key="1">
    <source>
        <dbReference type="ARBA" id="ARBA00004861"/>
    </source>
</evidence>
<evidence type="ECO:0000256" key="4">
    <source>
        <dbReference type="ARBA" id="ARBA00009769"/>
    </source>
</evidence>
<dbReference type="EC" id="2.4.2.10" evidence="5"/>